<organism evidence="4 5">
    <name type="scientific">Phormidesmis priestleyi Ana</name>
    <dbReference type="NCBI Taxonomy" id="1666911"/>
    <lineage>
        <taxon>Bacteria</taxon>
        <taxon>Bacillati</taxon>
        <taxon>Cyanobacteriota</taxon>
        <taxon>Cyanophyceae</taxon>
        <taxon>Leptolyngbyales</taxon>
        <taxon>Leptolyngbyaceae</taxon>
        <taxon>Phormidesmis</taxon>
    </lineage>
</organism>
<keyword evidence="1 4" id="KW-0808">Transferase</keyword>
<dbReference type="PANTHER" id="PTHR46401">
    <property type="entry name" value="GLYCOSYLTRANSFERASE WBBK-RELATED"/>
    <property type="match status" value="1"/>
</dbReference>
<evidence type="ECO:0000313" key="5">
    <source>
        <dbReference type="Proteomes" id="UP000050465"/>
    </source>
</evidence>
<feature type="domain" description="Glycosyltransferase subfamily 4-like N-terminal" evidence="3">
    <location>
        <begin position="14"/>
        <end position="168"/>
    </location>
</feature>
<gene>
    <name evidence="4" type="ORF">HLUCCA11_06135</name>
</gene>
<dbReference type="GO" id="GO:0009103">
    <property type="term" value="P:lipopolysaccharide biosynthetic process"/>
    <property type="evidence" value="ECO:0007669"/>
    <property type="project" value="TreeGrafter"/>
</dbReference>
<evidence type="ECO:0000259" key="2">
    <source>
        <dbReference type="Pfam" id="PF00534"/>
    </source>
</evidence>
<feature type="domain" description="Glycosyl transferase family 1" evidence="2">
    <location>
        <begin position="189"/>
        <end position="342"/>
    </location>
</feature>
<dbReference type="Proteomes" id="UP000050465">
    <property type="component" value="Unassembled WGS sequence"/>
</dbReference>
<dbReference type="Pfam" id="PF00534">
    <property type="entry name" value="Glycos_transf_1"/>
    <property type="match status" value="1"/>
</dbReference>
<comment type="caution">
    <text evidence="4">The sequence shown here is derived from an EMBL/GenBank/DDBJ whole genome shotgun (WGS) entry which is preliminary data.</text>
</comment>
<dbReference type="STRING" id="1666911.HLUCCA11_06135"/>
<reference evidence="4 5" key="1">
    <citation type="submission" date="2015-09" db="EMBL/GenBank/DDBJ databases">
        <title>Identification and resolution of microdiversity through metagenomic sequencing of parallel consortia.</title>
        <authorList>
            <person name="Nelson W.C."/>
            <person name="Romine M.F."/>
            <person name="Lindemann S.R."/>
        </authorList>
    </citation>
    <scope>NUCLEOTIDE SEQUENCE [LARGE SCALE GENOMIC DNA]</scope>
    <source>
        <strain evidence="4">Ana</strain>
    </source>
</reference>
<dbReference type="AlphaFoldDB" id="A0A0P8BR21"/>
<evidence type="ECO:0000313" key="4">
    <source>
        <dbReference type="EMBL" id="KPQ36438.1"/>
    </source>
</evidence>
<dbReference type="InterPro" id="IPR001296">
    <property type="entry name" value="Glyco_trans_1"/>
</dbReference>
<dbReference type="InterPro" id="IPR028098">
    <property type="entry name" value="Glyco_trans_4-like_N"/>
</dbReference>
<dbReference type="PANTHER" id="PTHR46401:SF2">
    <property type="entry name" value="GLYCOSYLTRANSFERASE WBBK-RELATED"/>
    <property type="match status" value="1"/>
</dbReference>
<dbReference type="Gene3D" id="3.40.50.2000">
    <property type="entry name" value="Glycogen Phosphorylase B"/>
    <property type="match status" value="2"/>
</dbReference>
<dbReference type="GO" id="GO:0016757">
    <property type="term" value="F:glycosyltransferase activity"/>
    <property type="evidence" value="ECO:0007669"/>
    <property type="project" value="InterPro"/>
</dbReference>
<accession>A0A0P8BR21</accession>
<dbReference type="EMBL" id="LJZR01000006">
    <property type="protein sequence ID" value="KPQ36438.1"/>
    <property type="molecule type" value="Genomic_DNA"/>
</dbReference>
<dbReference type="SUPFAM" id="SSF53756">
    <property type="entry name" value="UDP-Glycosyltransferase/glycogen phosphorylase"/>
    <property type="match status" value="1"/>
</dbReference>
<proteinExistence type="predicted"/>
<sequence length="364" mass="40680">MIVNLAYLLDRPTGTTAYALNLLPHLQSLRPTYLATPASRLDPSQYISVPSHLTQGTKGHLRRLWWTQFQLAQLYQQQQARLLFSPIPEAPLSVGRDRCRTVVTCHDLIPLRFPKMFGAIKYYYRYYVRQVLTQAEQVICNSEATARDIVQFYGISAKKLAPIPLAHDANHFQPTTDTPQLPDHPNLIQRPYFVMLGRPVPYKNMRPAIAAMAQIPDCSLVIAGPSDPRYTPELKAFATERGVRSRVHFLSYVPYAQLPALLSHALALVFPSRWEGFGLPVLEAMACGTPVITANIASLPEVAGDAAYFIDDPLNADALGRAMYAIATDSQMRSQLRSAGLKRAKLFSWDKTGKATVAVLQRYL</sequence>
<evidence type="ECO:0000256" key="1">
    <source>
        <dbReference type="ARBA" id="ARBA00022679"/>
    </source>
</evidence>
<dbReference type="Pfam" id="PF13439">
    <property type="entry name" value="Glyco_transf_4"/>
    <property type="match status" value="1"/>
</dbReference>
<protein>
    <submittedName>
        <fullName evidence="4">Glycosyltransferase</fullName>
    </submittedName>
</protein>
<dbReference type="CDD" id="cd03809">
    <property type="entry name" value="GT4_MtfB-like"/>
    <property type="match status" value="1"/>
</dbReference>
<evidence type="ECO:0000259" key="3">
    <source>
        <dbReference type="Pfam" id="PF13439"/>
    </source>
</evidence>
<name>A0A0P8BR21_9CYAN</name>